<dbReference type="SUPFAM" id="SSF89447">
    <property type="entry name" value="AbrB/MazE/MraZ-like"/>
    <property type="match status" value="1"/>
</dbReference>
<dbReference type="Proteomes" id="UP000076623">
    <property type="component" value="Chromosome"/>
</dbReference>
<dbReference type="EMBL" id="CP015378">
    <property type="protein sequence ID" value="ANC77464.1"/>
    <property type="molecule type" value="Genomic_DNA"/>
</dbReference>
<sequence length="95" mass="11346">MKIEINKKYCNEKGYFYLPAVWREEFSLQSGQAVQFLVDGENIMISKNQNKPKKRIIGKRGMLTIPHHIRMKLNHKLYRIFILQMEEKILLTPIL</sequence>
<proteinExistence type="predicted"/>
<dbReference type="InterPro" id="IPR037914">
    <property type="entry name" value="SpoVT-AbrB_sf"/>
</dbReference>
<dbReference type="AlphaFoldDB" id="A0A160IMQ8"/>
<dbReference type="KEGG" id="fpn:ABE65_011910"/>
<dbReference type="RefSeq" id="WP_066395135.1">
    <property type="nucleotide sequence ID" value="NZ_CP015378.1"/>
</dbReference>
<dbReference type="Gene3D" id="2.10.260.10">
    <property type="match status" value="1"/>
</dbReference>
<organism evidence="1 2">
    <name type="scientific">Fictibacillus phosphorivorans</name>
    <dbReference type="NCBI Taxonomy" id="1221500"/>
    <lineage>
        <taxon>Bacteria</taxon>
        <taxon>Bacillati</taxon>
        <taxon>Bacillota</taxon>
        <taxon>Bacilli</taxon>
        <taxon>Bacillales</taxon>
        <taxon>Fictibacillaceae</taxon>
        <taxon>Fictibacillus</taxon>
    </lineage>
</organism>
<reference evidence="1 2" key="1">
    <citation type="submission" date="2016-04" db="EMBL/GenBank/DDBJ databases">
        <title>Complete genome sequence of Fictibacillus phosphorivorans G25-29, a strain toxic to nematodes.</title>
        <authorList>
            <person name="Zheng Z."/>
        </authorList>
    </citation>
    <scope>NUCLEOTIDE SEQUENCE [LARGE SCALE GENOMIC DNA]</scope>
    <source>
        <strain evidence="1 2">G25-29</strain>
    </source>
</reference>
<name>A0A160IMQ8_9BACL</name>
<evidence type="ECO:0000313" key="1">
    <source>
        <dbReference type="EMBL" id="ANC77464.1"/>
    </source>
</evidence>
<protein>
    <recommendedName>
        <fullName evidence="3">SpoVT-AbrB domain-containing protein</fullName>
    </recommendedName>
</protein>
<keyword evidence="2" id="KW-1185">Reference proteome</keyword>
<accession>A0A160IMQ8</accession>
<evidence type="ECO:0008006" key="3">
    <source>
        <dbReference type="Google" id="ProtNLM"/>
    </source>
</evidence>
<gene>
    <name evidence="1" type="ORF">ABE65_011910</name>
</gene>
<evidence type="ECO:0000313" key="2">
    <source>
        <dbReference type="Proteomes" id="UP000076623"/>
    </source>
</evidence>